<keyword evidence="4" id="KW-1185">Reference proteome</keyword>
<organism evidence="3 4">
    <name type="scientific">Culex pipiens pipiens</name>
    <name type="common">Northern house mosquito</name>
    <dbReference type="NCBI Taxonomy" id="38569"/>
    <lineage>
        <taxon>Eukaryota</taxon>
        <taxon>Metazoa</taxon>
        <taxon>Ecdysozoa</taxon>
        <taxon>Arthropoda</taxon>
        <taxon>Hexapoda</taxon>
        <taxon>Insecta</taxon>
        <taxon>Pterygota</taxon>
        <taxon>Neoptera</taxon>
        <taxon>Endopterygota</taxon>
        <taxon>Diptera</taxon>
        <taxon>Nematocera</taxon>
        <taxon>Culicoidea</taxon>
        <taxon>Culicidae</taxon>
        <taxon>Culicinae</taxon>
        <taxon>Culicini</taxon>
        <taxon>Culex</taxon>
        <taxon>Culex</taxon>
    </lineage>
</organism>
<reference evidence="3 4" key="1">
    <citation type="submission" date="2024-05" db="EMBL/GenBank/DDBJ databases">
        <title>Culex pipiens pipiens assembly and annotation.</title>
        <authorList>
            <person name="Alout H."/>
            <person name="Durand T."/>
        </authorList>
    </citation>
    <scope>NUCLEOTIDE SEQUENCE [LARGE SCALE GENOMIC DNA]</scope>
    <source>
        <strain evidence="3">HA-2024</strain>
        <tissue evidence="3">Whole body</tissue>
    </source>
</reference>
<gene>
    <name evidence="3" type="ORF">pipiens_005846</name>
</gene>
<evidence type="ECO:0000256" key="1">
    <source>
        <dbReference type="SAM" id="MobiDB-lite"/>
    </source>
</evidence>
<dbReference type="AlphaFoldDB" id="A0ABD1DU10"/>
<feature type="compositionally biased region" description="Acidic residues" evidence="1">
    <location>
        <begin position="78"/>
        <end position="90"/>
    </location>
</feature>
<dbReference type="Proteomes" id="UP001562425">
    <property type="component" value="Unassembled WGS sequence"/>
</dbReference>
<protein>
    <submittedName>
        <fullName evidence="3">Uncharacterized protein</fullName>
    </submittedName>
</protein>
<feature type="region of interest" description="Disordered" evidence="1">
    <location>
        <begin position="36"/>
        <end position="94"/>
    </location>
</feature>
<accession>A0ABD1DU10</accession>
<keyword evidence="2" id="KW-0732">Signal</keyword>
<feature type="signal peptide" evidence="2">
    <location>
        <begin position="1"/>
        <end position="31"/>
    </location>
</feature>
<evidence type="ECO:0000313" key="3">
    <source>
        <dbReference type="EMBL" id="KAL1402973.1"/>
    </source>
</evidence>
<feature type="compositionally biased region" description="Low complexity" evidence="1">
    <location>
        <begin position="40"/>
        <end position="57"/>
    </location>
</feature>
<comment type="caution">
    <text evidence="3">The sequence shown here is derived from an EMBL/GenBank/DDBJ whole genome shotgun (WGS) entry which is preliminary data.</text>
</comment>
<dbReference type="EMBL" id="JBEHCU010002263">
    <property type="protein sequence ID" value="KAL1402973.1"/>
    <property type="molecule type" value="Genomic_DNA"/>
</dbReference>
<feature type="chain" id="PRO_5044801462" evidence="2">
    <location>
        <begin position="32"/>
        <end position="149"/>
    </location>
</feature>
<proteinExistence type="predicted"/>
<evidence type="ECO:0000313" key="4">
    <source>
        <dbReference type="Proteomes" id="UP001562425"/>
    </source>
</evidence>
<evidence type="ECO:0000256" key="2">
    <source>
        <dbReference type="SAM" id="SignalP"/>
    </source>
</evidence>
<name>A0ABD1DU10_CULPP</name>
<sequence length="149" mass="15625">MTCGIGPVTAGILLSVTLILAFACSNNIVDARPAGELEPESLSSSTTQAATTSTTSTEFAIGATVEQVSSNGSPEVTTPEEEPEAEEEEPMDRGKVSLDIPDALFAASANLTLRLRDVFGEFIMIATAIECDPPRLPSTPTMFGTLLME</sequence>